<reference evidence="3" key="1">
    <citation type="submission" date="2021-02" db="EMBL/GenBank/DDBJ databases">
        <authorList>
            <person name="Nieuwenhuis M."/>
            <person name="Van De Peppel L.J.J."/>
        </authorList>
    </citation>
    <scope>NUCLEOTIDE SEQUENCE</scope>
    <source>
        <strain evidence="3">D49</strain>
    </source>
</reference>
<feature type="transmembrane region" description="Helical" evidence="2">
    <location>
        <begin position="412"/>
        <end position="433"/>
    </location>
</feature>
<feature type="compositionally biased region" description="Polar residues" evidence="1">
    <location>
        <begin position="318"/>
        <end position="330"/>
    </location>
</feature>
<gene>
    <name evidence="3" type="ORF">H0H81_007399</name>
</gene>
<name>A0A9P7GRE0_9AGAR</name>
<feature type="compositionally biased region" description="Basic residues" evidence="1">
    <location>
        <begin position="1"/>
        <end position="10"/>
    </location>
</feature>
<feature type="transmembrane region" description="Helical" evidence="2">
    <location>
        <begin position="613"/>
        <end position="638"/>
    </location>
</feature>
<keyword evidence="2" id="KW-0472">Membrane</keyword>
<feature type="region of interest" description="Disordered" evidence="1">
    <location>
        <begin position="287"/>
        <end position="375"/>
    </location>
</feature>
<reference evidence="3" key="2">
    <citation type="submission" date="2021-10" db="EMBL/GenBank/DDBJ databases">
        <title>Phylogenomics reveals ancestral predisposition of the termite-cultivated fungus Termitomyces towards a domesticated lifestyle.</title>
        <authorList>
            <person name="Auxier B."/>
            <person name="Grum-Grzhimaylo A."/>
            <person name="Cardenas M.E."/>
            <person name="Lodge J.D."/>
            <person name="Laessoe T."/>
            <person name="Pedersen O."/>
            <person name="Smith M.E."/>
            <person name="Kuyper T.W."/>
            <person name="Franco-Molano E.A."/>
            <person name="Baroni T.J."/>
            <person name="Aanen D.K."/>
        </authorList>
    </citation>
    <scope>NUCLEOTIDE SEQUENCE</scope>
    <source>
        <strain evidence="3">D49</strain>
    </source>
</reference>
<sequence>MDGRLHRRKASRDEDENMVLVARPMEAEPPSDEAPLSLAPPPMPRTRVHSTPSQPIHHGRSVSSVGLPPSAGPFKTGFNLPRPLNGLANNGYPPASPFRSSFAPPSPNHSRTRSISAFSPSIHSPLASSFPPSISSVSAPTLHPFPGPPPVPIQTSYSAPDATNTNTGAAKPSRRHARLHSRNLSVFFPRPGTLPPAAIAEDGAQELVITGEGDIEAPVSTIPSAGSSISLPGAHPITPLGAGFTFGGRPPPGALSPELLTGARAQTPTSARRGHHHKHSMSHSFFSFLEPGATGNGNGTPPAEELHTQPTPMPLSPWANTTSFPQSAKSASGAFPPHTPTSPTNGNGHDHDHDHDHHHNHNHHHHHKHVESPRIPVETRKLARSAAVFQFVLGAYLWVTGQQVGSLSVTGIGYWVVFDAFGIGLACVLPSWLEGKLESGSGSERRKIRRPYGNTPIQTVFMFAQAVYLMFSAVYVCKETVEHLLLSAGGGEGHHHHHGDEDPSLVGIEFPIYFACLTLFTLAASAIMYDNHTKLRSVTGARVPSVRSILRALLSSPASSSRSKFHQPEPEPTTSLARILVNPFTVAPLAFTLGVLGLALLVPASQHRTCDLILAAAIAAVTFHLAYNACTVLGVVLLQTAPPRGASGRMEAFLRVMREIERHPQVVHLPAPHIWQLGASPASPTSTSSTFGGKPATAAVSPLVVTLELHVRQDLGDDDVLALTRWAWEMCAGALGGRDGRAEGRAVEVTVGVVRG</sequence>
<evidence type="ECO:0000313" key="3">
    <source>
        <dbReference type="EMBL" id="KAG5651787.1"/>
    </source>
</evidence>
<feature type="region of interest" description="Disordered" evidence="1">
    <location>
        <begin position="1"/>
        <end position="68"/>
    </location>
</feature>
<evidence type="ECO:0000313" key="4">
    <source>
        <dbReference type="Proteomes" id="UP000717328"/>
    </source>
</evidence>
<keyword evidence="4" id="KW-1185">Reference proteome</keyword>
<feature type="compositionally biased region" description="Basic residues" evidence="1">
    <location>
        <begin position="358"/>
        <end position="369"/>
    </location>
</feature>
<feature type="transmembrane region" description="Helical" evidence="2">
    <location>
        <begin position="579"/>
        <end position="601"/>
    </location>
</feature>
<feature type="compositionally biased region" description="Basic and acidic residues" evidence="1">
    <location>
        <begin position="348"/>
        <end position="357"/>
    </location>
</feature>
<feature type="transmembrane region" description="Helical" evidence="2">
    <location>
        <begin position="510"/>
        <end position="529"/>
    </location>
</feature>
<organism evidence="3 4">
    <name type="scientific">Sphagnurus paluster</name>
    <dbReference type="NCBI Taxonomy" id="117069"/>
    <lineage>
        <taxon>Eukaryota</taxon>
        <taxon>Fungi</taxon>
        <taxon>Dikarya</taxon>
        <taxon>Basidiomycota</taxon>
        <taxon>Agaricomycotina</taxon>
        <taxon>Agaricomycetes</taxon>
        <taxon>Agaricomycetidae</taxon>
        <taxon>Agaricales</taxon>
        <taxon>Tricholomatineae</taxon>
        <taxon>Lyophyllaceae</taxon>
        <taxon>Sphagnurus</taxon>
    </lineage>
</organism>
<dbReference type="AlphaFoldDB" id="A0A9P7GRE0"/>
<feature type="transmembrane region" description="Helical" evidence="2">
    <location>
        <begin position="382"/>
        <end position="400"/>
    </location>
</feature>
<proteinExistence type="predicted"/>
<feature type="compositionally biased region" description="Low complexity" evidence="1">
    <location>
        <begin position="287"/>
        <end position="303"/>
    </location>
</feature>
<dbReference type="EMBL" id="JABCKI010000198">
    <property type="protein sequence ID" value="KAG5651787.1"/>
    <property type="molecule type" value="Genomic_DNA"/>
</dbReference>
<keyword evidence="2" id="KW-1133">Transmembrane helix</keyword>
<dbReference type="Proteomes" id="UP000717328">
    <property type="component" value="Unassembled WGS sequence"/>
</dbReference>
<evidence type="ECO:0008006" key="5">
    <source>
        <dbReference type="Google" id="ProtNLM"/>
    </source>
</evidence>
<protein>
    <recommendedName>
        <fullName evidence="5">Zinc transporter 6</fullName>
    </recommendedName>
</protein>
<feature type="region of interest" description="Disordered" evidence="1">
    <location>
        <begin position="96"/>
        <end position="116"/>
    </location>
</feature>
<evidence type="ECO:0000256" key="1">
    <source>
        <dbReference type="SAM" id="MobiDB-lite"/>
    </source>
</evidence>
<keyword evidence="2" id="KW-0812">Transmembrane</keyword>
<comment type="caution">
    <text evidence="3">The sequence shown here is derived from an EMBL/GenBank/DDBJ whole genome shotgun (WGS) entry which is preliminary data.</text>
</comment>
<feature type="transmembrane region" description="Helical" evidence="2">
    <location>
        <begin position="454"/>
        <end position="476"/>
    </location>
</feature>
<evidence type="ECO:0000256" key="2">
    <source>
        <dbReference type="SAM" id="Phobius"/>
    </source>
</evidence>
<accession>A0A9P7GRE0</accession>
<dbReference type="OrthoDB" id="5382797at2759"/>